<proteinExistence type="inferred from homology"/>
<comment type="subunit">
    <text evidence="5">Interacts with translational regulator CsrA and flagellin(s).</text>
</comment>
<dbReference type="GO" id="GO:0005737">
    <property type="term" value="C:cytoplasm"/>
    <property type="evidence" value="ECO:0007669"/>
    <property type="project" value="UniProtKB-SubCell"/>
</dbReference>
<gene>
    <name evidence="5" type="primary">fliW</name>
    <name evidence="6" type="ORF">H9L42_00675</name>
</gene>
<keyword evidence="3 5" id="KW-0810">Translation regulation</keyword>
<dbReference type="GO" id="GO:0006417">
    <property type="term" value="P:regulation of translation"/>
    <property type="evidence" value="ECO:0007669"/>
    <property type="project" value="UniProtKB-KW"/>
</dbReference>
<accession>A0A923NI73</accession>
<keyword evidence="6" id="KW-0966">Cell projection</keyword>
<keyword evidence="4 5" id="KW-0143">Chaperone</keyword>
<comment type="caution">
    <text evidence="6">The sequence shown here is derived from an EMBL/GenBank/DDBJ whole genome shotgun (WGS) entry which is preliminary data.</text>
</comment>
<keyword evidence="6" id="KW-0969">Cilium</keyword>
<comment type="subcellular location">
    <subcellularLocation>
        <location evidence="5">Cytoplasm</location>
    </subcellularLocation>
</comment>
<evidence type="ECO:0000313" key="6">
    <source>
        <dbReference type="EMBL" id="MBC6678345.1"/>
    </source>
</evidence>
<comment type="similarity">
    <text evidence="5">Belongs to the FliW family.</text>
</comment>
<dbReference type="InterPro" id="IPR024046">
    <property type="entry name" value="Flagellar_assmbl_FliW_dom_sf"/>
</dbReference>
<dbReference type="InterPro" id="IPR003775">
    <property type="entry name" value="Flagellar_assembly_factor_FliW"/>
</dbReference>
<dbReference type="GO" id="GO:0044780">
    <property type="term" value="P:bacterial-type flagellum assembly"/>
    <property type="evidence" value="ECO:0007669"/>
    <property type="project" value="UniProtKB-UniRule"/>
</dbReference>
<dbReference type="EMBL" id="JACRYT010000001">
    <property type="protein sequence ID" value="MBC6678345.1"/>
    <property type="molecule type" value="Genomic_DNA"/>
</dbReference>
<evidence type="ECO:0000313" key="7">
    <source>
        <dbReference type="Proteomes" id="UP000602647"/>
    </source>
</evidence>
<comment type="function">
    <text evidence="5">Acts as an anti-CsrA protein, binds CsrA and prevents it from repressing translation of its target genes, one of which is flagellin. Binds to flagellin and participates in the assembly of the flagellum.</text>
</comment>
<keyword evidence="6" id="KW-0282">Flagellum</keyword>
<dbReference type="PANTHER" id="PTHR39190">
    <property type="entry name" value="FLAGELLAR ASSEMBLY FACTOR FLIW"/>
    <property type="match status" value="1"/>
</dbReference>
<sequence>MEQKLKSGFSFNEDDLITFQEGLFGFEEFKRFLPVSVEENSDAVLSLQSVEDENLSFIIMNPFLLKEDYIPQLSEADKKALGVEDDEELAYYVLCVARTPSEESTVNLKCPVVVNPNTRQARQVILEKGAYGFRHTLKELSEEYMDKEGASC</sequence>
<keyword evidence="1 5" id="KW-0963">Cytoplasm</keyword>
<keyword evidence="2 5" id="KW-1005">Bacterial flagellum biogenesis</keyword>
<evidence type="ECO:0000256" key="3">
    <source>
        <dbReference type="ARBA" id="ARBA00022845"/>
    </source>
</evidence>
<dbReference type="Proteomes" id="UP000602647">
    <property type="component" value="Unassembled WGS sequence"/>
</dbReference>
<dbReference type="SUPFAM" id="SSF141457">
    <property type="entry name" value="BH3618-like"/>
    <property type="match status" value="1"/>
</dbReference>
<protein>
    <recommendedName>
        <fullName evidence="5">Flagellar assembly factor FliW</fullName>
    </recommendedName>
</protein>
<dbReference type="HAMAP" id="MF_01185">
    <property type="entry name" value="FliW"/>
    <property type="match status" value="1"/>
</dbReference>
<evidence type="ECO:0000256" key="1">
    <source>
        <dbReference type="ARBA" id="ARBA00022490"/>
    </source>
</evidence>
<name>A0A923NI73_9FIRM</name>
<organism evidence="6 7">
    <name type="scientific">Zhenpiania hominis</name>
    <dbReference type="NCBI Taxonomy" id="2763644"/>
    <lineage>
        <taxon>Bacteria</taxon>
        <taxon>Bacillati</taxon>
        <taxon>Bacillota</taxon>
        <taxon>Clostridia</taxon>
        <taxon>Peptostreptococcales</taxon>
        <taxon>Anaerovoracaceae</taxon>
        <taxon>Zhenpiania</taxon>
    </lineage>
</organism>
<dbReference type="Pfam" id="PF02623">
    <property type="entry name" value="FliW"/>
    <property type="match status" value="1"/>
</dbReference>
<evidence type="ECO:0000256" key="2">
    <source>
        <dbReference type="ARBA" id="ARBA00022795"/>
    </source>
</evidence>
<evidence type="ECO:0000256" key="4">
    <source>
        <dbReference type="ARBA" id="ARBA00023186"/>
    </source>
</evidence>
<dbReference type="Gene3D" id="2.30.290.10">
    <property type="entry name" value="BH3618-like"/>
    <property type="match status" value="1"/>
</dbReference>
<keyword evidence="7" id="KW-1185">Reference proteome</keyword>
<dbReference type="PANTHER" id="PTHR39190:SF1">
    <property type="entry name" value="FLAGELLAR ASSEMBLY FACTOR FLIW"/>
    <property type="match status" value="1"/>
</dbReference>
<reference evidence="6" key="1">
    <citation type="submission" date="2020-08" db="EMBL/GenBank/DDBJ databases">
        <title>Genome public.</title>
        <authorList>
            <person name="Liu C."/>
            <person name="Sun Q."/>
        </authorList>
    </citation>
    <scope>NUCLEOTIDE SEQUENCE</scope>
    <source>
        <strain evidence="6">BX12</strain>
    </source>
</reference>
<dbReference type="AlphaFoldDB" id="A0A923NI73"/>
<evidence type="ECO:0000256" key="5">
    <source>
        <dbReference type="HAMAP-Rule" id="MF_01185"/>
    </source>
</evidence>
<dbReference type="RefSeq" id="WP_187301542.1">
    <property type="nucleotide sequence ID" value="NZ_JACRYT010000001.1"/>
</dbReference>